<gene>
    <name evidence="1" type="ORF">METZ01_LOCUS286669</name>
</gene>
<sequence>MKLPSDLEKDYPFWEITKDLVDQCIDITLNLSQSGHPGGSRSKVHGMLITLLSGAMRW</sequence>
<reference evidence="1" key="1">
    <citation type="submission" date="2018-05" db="EMBL/GenBank/DDBJ databases">
        <authorList>
            <person name="Lanie J.A."/>
            <person name="Ng W.-L."/>
            <person name="Kazmierczak K.M."/>
            <person name="Andrzejewski T.M."/>
            <person name="Davidsen T.M."/>
            <person name="Wayne K.J."/>
            <person name="Tettelin H."/>
            <person name="Glass J.I."/>
            <person name="Rusch D."/>
            <person name="Podicherti R."/>
            <person name="Tsui H.-C.T."/>
            <person name="Winkler M.E."/>
        </authorList>
    </citation>
    <scope>NUCLEOTIDE SEQUENCE</scope>
</reference>
<dbReference type="EMBL" id="UINC01085877">
    <property type="protein sequence ID" value="SVC33815.1"/>
    <property type="molecule type" value="Genomic_DNA"/>
</dbReference>
<feature type="non-terminal residue" evidence="1">
    <location>
        <position position="58"/>
    </location>
</feature>
<proteinExistence type="predicted"/>
<evidence type="ECO:0008006" key="2">
    <source>
        <dbReference type="Google" id="ProtNLM"/>
    </source>
</evidence>
<protein>
    <recommendedName>
        <fullName evidence="2">Transketolase signature 1 domain-containing protein</fullName>
    </recommendedName>
</protein>
<evidence type="ECO:0000313" key="1">
    <source>
        <dbReference type="EMBL" id="SVC33815.1"/>
    </source>
</evidence>
<dbReference type="AlphaFoldDB" id="A0A382LD50"/>
<accession>A0A382LD50</accession>
<organism evidence="1">
    <name type="scientific">marine metagenome</name>
    <dbReference type="NCBI Taxonomy" id="408172"/>
    <lineage>
        <taxon>unclassified sequences</taxon>
        <taxon>metagenomes</taxon>
        <taxon>ecological metagenomes</taxon>
    </lineage>
</organism>
<name>A0A382LD50_9ZZZZ</name>